<sequence>MIHVAIATVIWALVLFVLAYFLSKSFREGFDNVVKCKKGDMEACKWVEELFKKTAKYLEWPQVEKALKTAIAVFLASITALFLLFLALLLL</sequence>
<name>H6QA13_PYROT</name>
<proteinExistence type="predicted"/>
<dbReference type="AlphaFoldDB" id="H6QA13"/>
<evidence type="ECO:0000313" key="2">
    <source>
        <dbReference type="EMBL" id="AFA39135.1"/>
    </source>
</evidence>
<feature type="transmembrane region" description="Helical" evidence="1">
    <location>
        <begin position="70"/>
        <end position="90"/>
    </location>
</feature>
<accession>H6QA13</accession>
<dbReference type="EMBL" id="CP003316">
    <property type="protein sequence ID" value="AFA39135.1"/>
    <property type="molecule type" value="Genomic_DNA"/>
</dbReference>
<evidence type="ECO:0000256" key="1">
    <source>
        <dbReference type="SAM" id="Phobius"/>
    </source>
</evidence>
<keyword evidence="3" id="KW-1185">Reference proteome</keyword>
<evidence type="ECO:0000313" key="3">
    <source>
        <dbReference type="Proteomes" id="UP000009062"/>
    </source>
</evidence>
<keyword evidence="1" id="KW-0812">Transmembrane</keyword>
<reference evidence="2 3" key="1">
    <citation type="journal article" date="2012" name="Stand. Genomic Sci.">
        <title>Complete genome sequence of Pyrobaculum oguniense.</title>
        <authorList>
            <person name="Bernick D.L."/>
            <person name="Karplus K."/>
            <person name="Lui L.M."/>
            <person name="Coker J.K."/>
            <person name="Murphy J.N."/>
            <person name="Chan P.P."/>
            <person name="Cozen A.E."/>
            <person name="Lowe T.M."/>
        </authorList>
    </citation>
    <scope>NUCLEOTIDE SEQUENCE [LARGE SCALE GENOMIC DNA]</scope>
    <source>
        <strain evidence="2 3">TE7</strain>
    </source>
</reference>
<keyword evidence="1" id="KW-0472">Membrane</keyword>
<dbReference type="Proteomes" id="UP000009062">
    <property type="component" value="Chromosome"/>
</dbReference>
<gene>
    <name evidence="2" type="ordered locus">Pogu_1108</name>
</gene>
<protein>
    <submittedName>
        <fullName evidence="2">Uncharacterized protein</fullName>
    </submittedName>
</protein>
<keyword evidence="1" id="KW-1133">Transmembrane helix</keyword>
<dbReference type="eggNOG" id="arCOG08365">
    <property type="taxonomic scope" value="Archaea"/>
</dbReference>
<dbReference type="KEGG" id="pog:Pogu_1108"/>
<dbReference type="HOGENOM" id="CLU_2420159_0_0_2"/>
<organism evidence="2 3">
    <name type="scientific">Pyrobaculum oguniense (strain DSM 13380 / JCM 10595 / TE7)</name>
    <dbReference type="NCBI Taxonomy" id="698757"/>
    <lineage>
        <taxon>Archaea</taxon>
        <taxon>Thermoproteota</taxon>
        <taxon>Thermoprotei</taxon>
        <taxon>Thermoproteales</taxon>
        <taxon>Thermoproteaceae</taxon>
        <taxon>Pyrobaculum</taxon>
    </lineage>
</organism>